<accession>A0A9D7AJW7</accession>
<dbReference type="NCBIfam" id="TIGR00706">
    <property type="entry name" value="SppA_dom"/>
    <property type="match status" value="1"/>
</dbReference>
<dbReference type="NCBIfam" id="NF008195">
    <property type="entry name" value="PRK10949.1"/>
    <property type="match status" value="1"/>
</dbReference>
<keyword evidence="5" id="KW-0720">Serine protease</keyword>
<keyword evidence="8" id="KW-1133">Transmembrane helix</keyword>
<dbReference type="InterPro" id="IPR004634">
    <property type="entry name" value="Pept_S49_pIV"/>
</dbReference>
<keyword evidence="6 8" id="KW-0472">Membrane</keyword>
<keyword evidence="3" id="KW-0645">Protease</keyword>
<dbReference type="Pfam" id="PF01343">
    <property type="entry name" value="Peptidase_S49"/>
    <property type="match status" value="2"/>
</dbReference>
<evidence type="ECO:0000256" key="1">
    <source>
        <dbReference type="ARBA" id="ARBA00004370"/>
    </source>
</evidence>
<feature type="active site" description="Proton donor/acceptor" evidence="7">
    <location>
        <position position="206"/>
    </location>
</feature>
<dbReference type="Gene3D" id="3.90.226.10">
    <property type="entry name" value="2-enoyl-CoA Hydratase, Chain A, domain 1"/>
    <property type="match status" value="3"/>
</dbReference>
<dbReference type="InterPro" id="IPR004635">
    <property type="entry name" value="Pept_S49_SppA"/>
</dbReference>
<dbReference type="GO" id="GO:0008236">
    <property type="term" value="F:serine-type peptidase activity"/>
    <property type="evidence" value="ECO:0007669"/>
    <property type="project" value="UniProtKB-KW"/>
</dbReference>
<dbReference type="CDD" id="cd07018">
    <property type="entry name" value="S49_SppA_67K_type"/>
    <property type="match status" value="1"/>
</dbReference>
<dbReference type="InterPro" id="IPR033854">
    <property type="entry name" value="S49_SppA_1"/>
</dbReference>
<dbReference type="InterPro" id="IPR029045">
    <property type="entry name" value="ClpP/crotonase-like_dom_sf"/>
</dbReference>
<evidence type="ECO:0000313" key="13">
    <source>
        <dbReference type="Proteomes" id="UP001296969"/>
    </source>
</evidence>
<dbReference type="SUPFAM" id="SSF52096">
    <property type="entry name" value="ClpP/crotonase"/>
    <property type="match status" value="2"/>
</dbReference>
<reference evidence="11 13" key="1">
    <citation type="submission" date="2020-11" db="EMBL/GenBank/DDBJ databases">
        <title>Insectihabitans protaetiae gen. nov. sp. nov. and Insectihabitans allomyrinae sp. nov., isolated from larvae of Protaetia brevitarsis seulensis and Allomyrina dichotoma, respectively.</title>
        <authorList>
            <person name="Lee S.D."/>
            <person name="Byeon Y.-S."/>
            <person name="Kim S.-M."/>
            <person name="Yang H.L."/>
            <person name="Kim I.S."/>
        </authorList>
    </citation>
    <scope>NUCLEOTIDE SEQUENCE</scope>
    <source>
        <strain evidence="11">CWB-B4</strain>
        <strain evidence="10 13">CWB-B43</strain>
    </source>
</reference>
<evidence type="ECO:0000256" key="3">
    <source>
        <dbReference type="ARBA" id="ARBA00022670"/>
    </source>
</evidence>
<dbReference type="AlphaFoldDB" id="A0A9D7AJW7"/>
<protein>
    <submittedName>
        <fullName evidence="11">Signal peptide peptidase SppA</fullName>
        <ecNumber evidence="11">3.4.21.-</ecNumber>
    </submittedName>
</protein>
<dbReference type="PANTHER" id="PTHR33209:SF1">
    <property type="entry name" value="PEPTIDASE S49 DOMAIN-CONTAINING PROTEIN"/>
    <property type="match status" value="1"/>
</dbReference>
<feature type="domain" description="Peptidase S49" evidence="9">
    <location>
        <begin position="138"/>
        <end position="292"/>
    </location>
</feature>
<evidence type="ECO:0000313" key="11">
    <source>
        <dbReference type="EMBL" id="MBK5177343.1"/>
    </source>
</evidence>
<evidence type="ECO:0000256" key="6">
    <source>
        <dbReference type="ARBA" id="ARBA00023136"/>
    </source>
</evidence>
<keyword evidence="8" id="KW-0812">Transmembrane</keyword>
<proteinExistence type="inferred from homology"/>
<comment type="caution">
    <text evidence="11">The sequence shown here is derived from an EMBL/GenBank/DDBJ whole genome shotgun (WGS) entry which is preliminary data.</text>
</comment>
<dbReference type="EMBL" id="JADRCQ010000003">
    <property type="protein sequence ID" value="MBK5073763.1"/>
    <property type="molecule type" value="Genomic_DNA"/>
</dbReference>
<dbReference type="EC" id="3.4.21.-" evidence="11"/>
<evidence type="ECO:0000313" key="12">
    <source>
        <dbReference type="Proteomes" id="UP000807542"/>
    </source>
</evidence>
<dbReference type="GO" id="GO:0006465">
    <property type="term" value="P:signal peptide processing"/>
    <property type="evidence" value="ECO:0007669"/>
    <property type="project" value="InterPro"/>
</dbReference>
<sequence>MRALWQIFATIFKFSWRVINFIRQAVCNLIFFFVLLIGFALYIQVQDSTIQPEKGALLVNLSGTVVDSLSSDSKLRQLGQELIGSNKDVQENSLFDIVKQIRQAKDDDKISGIVLSLGNFIGADQPSLRYIGKALKEFRDSGKPIYAIGDSYSQGQYYLASFANKIYLSPQGSVLLTGISTNNLYYKSLLDKLKVTTNIFRVGTYKSAVEPFIRDNMSPEARQSDSRWVNTLWSNYMTDVAANRNISIAELYPEPAQLIQQLKASDGDTAAFALKSKLVDEISSRSAVEKMLKETFGWDQQNKNYNFISIYNYQVTESDFERAKLPEIAVVFANGAIVDGPEMPGMVGGDTTAKQLRAARLNDKIKAIVLRVNSPGGSVTASEMIRSEVQALKEAGKPVVVSMGGMAASGGYWISTPADYIISSPSTLTGSIGIFGVINTFENSLDVIGVHTDGVSTSPLADATITKALPPQFSEMMQLTIENGYRTFINLVAKSRHKTPAEVDSIAQGRVWIGSDAKSNGLVDQLGDFDDAIKKAAELAKLKDYEIKWTVTEPTVREILLGQVSASVNALLPETMKIELPAPLRQVAEDINKQPGFFGNMNDPGYRYIYCLSCSYTQ</sequence>
<evidence type="ECO:0000259" key="9">
    <source>
        <dbReference type="Pfam" id="PF01343"/>
    </source>
</evidence>
<feature type="domain" description="Peptidase S49" evidence="9">
    <location>
        <begin position="392"/>
        <end position="543"/>
    </location>
</feature>
<feature type="active site" description="Nucleophile" evidence="7">
    <location>
        <position position="409"/>
    </location>
</feature>
<dbReference type="PIRSF" id="PIRSF001217">
    <property type="entry name" value="Protease_4_SppA"/>
    <property type="match status" value="1"/>
</dbReference>
<organism evidence="11 12">
    <name type="scientific">Limnobaculum xujianqingii</name>
    <dbReference type="NCBI Taxonomy" id="2738837"/>
    <lineage>
        <taxon>Bacteria</taxon>
        <taxon>Pseudomonadati</taxon>
        <taxon>Pseudomonadota</taxon>
        <taxon>Gammaproteobacteria</taxon>
        <taxon>Enterobacterales</taxon>
        <taxon>Budviciaceae</taxon>
        <taxon>Limnobaculum</taxon>
    </lineage>
</organism>
<dbReference type="EMBL" id="JADRCP010000003">
    <property type="protein sequence ID" value="MBK5177343.1"/>
    <property type="molecule type" value="Genomic_DNA"/>
</dbReference>
<comment type="subcellular location">
    <subcellularLocation>
        <location evidence="1">Membrane</location>
    </subcellularLocation>
</comment>
<dbReference type="NCBIfam" id="TIGR00705">
    <property type="entry name" value="SppA_67K"/>
    <property type="match status" value="1"/>
</dbReference>
<dbReference type="Gene3D" id="6.20.330.10">
    <property type="match status" value="1"/>
</dbReference>
<gene>
    <name evidence="11" type="primary">sppA</name>
    <name evidence="11" type="ORF">I2492_13545</name>
    <name evidence="10" type="ORF">I2493_12160</name>
</gene>
<comment type="similarity">
    <text evidence="2">Belongs to the peptidase S49 family.</text>
</comment>
<evidence type="ECO:0000256" key="5">
    <source>
        <dbReference type="ARBA" id="ARBA00022825"/>
    </source>
</evidence>
<dbReference type="InterPro" id="IPR047217">
    <property type="entry name" value="S49_SppA_67K_type_N"/>
</dbReference>
<evidence type="ECO:0000256" key="8">
    <source>
        <dbReference type="SAM" id="Phobius"/>
    </source>
</evidence>
<keyword evidence="4 11" id="KW-0378">Hydrolase</keyword>
<evidence type="ECO:0000256" key="2">
    <source>
        <dbReference type="ARBA" id="ARBA00008683"/>
    </source>
</evidence>
<dbReference type="Proteomes" id="UP000807542">
    <property type="component" value="Unassembled WGS sequence"/>
</dbReference>
<evidence type="ECO:0000313" key="10">
    <source>
        <dbReference type="EMBL" id="MBK5073763.1"/>
    </source>
</evidence>
<dbReference type="CDD" id="cd07019">
    <property type="entry name" value="S49_SppA_1"/>
    <property type="match status" value="1"/>
</dbReference>
<dbReference type="RefSeq" id="WP_228398529.1">
    <property type="nucleotide sequence ID" value="NZ_JADRCP010000003.1"/>
</dbReference>
<dbReference type="GO" id="GO:0005886">
    <property type="term" value="C:plasma membrane"/>
    <property type="evidence" value="ECO:0007669"/>
    <property type="project" value="InterPro"/>
</dbReference>
<evidence type="ECO:0000256" key="4">
    <source>
        <dbReference type="ARBA" id="ARBA00022801"/>
    </source>
</evidence>
<evidence type="ECO:0000256" key="7">
    <source>
        <dbReference type="PIRSR" id="PIRSR001217-1"/>
    </source>
</evidence>
<dbReference type="Proteomes" id="UP001296969">
    <property type="component" value="Unassembled WGS sequence"/>
</dbReference>
<feature type="transmembrane region" description="Helical" evidence="8">
    <location>
        <begin position="21"/>
        <end position="43"/>
    </location>
</feature>
<name>A0A9D7AJW7_9GAMM</name>
<dbReference type="PANTHER" id="PTHR33209">
    <property type="entry name" value="PROTEASE 4"/>
    <property type="match status" value="1"/>
</dbReference>
<dbReference type="InterPro" id="IPR002142">
    <property type="entry name" value="Peptidase_S49"/>
</dbReference>
<keyword evidence="13" id="KW-1185">Reference proteome</keyword>